<dbReference type="OrthoDB" id="1058315at2"/>
<evidence type="ECO:0000256" key="1">
    <source>
        <dbReference type="SAM" id="SignalP"/>
    </source>
</evidence>
<accession>A0A1M4UHS5</accession>
<dbReference type="InterPro" id="IPR053139">
    <property type="entry name" value="Surface_bspA-like"/>
</dbReference>
<dbReference type="PANTHER" id="PTHR45661:SF3">
    <property type="entry name" value="IG-LIKE DOMAIN-CONTAINING PROTEIN"/>
    <property type="match status" value="1"/>
</dbReference>
<evidence type="ECO:0000313" key="3">
    <source>
        <dbReference type="EMBL" id="SHE56208.1"/>
    </source>
</evidence>
<dbReference type="SUPFAM" id="SSF52058">
    <property type="entry name" value="L domain-like"/>
    <property type="match status" value="1"/>
</dbReference>
<dbReference type="Proteomes" id="UP000184509">
    <property type="component" value="Unassembled WGS sequence"/>
</dbReference>
<proteinExistence type="predicted"/>
<dbReference type="Pfam" id="PF13306">
    <property type="entry name" value="LRR_5"/>
    <property type="match status" value="1"/>
</dbReference>
<protein>
    <submittedName>
        <fullName evidence="3">Leucine rich repeat-containing protein</fullName>
    </submittedName>
</protein>
<feature type="chain" id="PRO_5012861062" evidence="1">
    <location>
        <begin position="25"/>
        <end position="725"/>
    </location>
</feature>
<evidence type="ECO:0000259" key="2">
    <source>
        <dbReference type="Pfam" id="PF18998"/>
    </source>
</evidence>
<dbReference type="Pfam" id="PF18998">
    <property type="entry name" value="Flg_new_2"/>
    <property type="match status" value="1"/>
</dbReference>
<name>A0A1M4UHS5_9BACE</name>
<dbReference type="RefSeq" id="WP_073398903.1">
    <property type="nucleotide sequence ID" value="NZ_FQTV01000002.1"/>
</dbReference>
<dbReference type="Gene3D" id="3.80.10.10">
    <property type="entry name" value="Ribonuclease Inhibitor"/>
    <property type="match status" value="1"/>
</dbReference>
<sequence>MKQHFTLKSLLAILCLSFGFNLQGQNVLPISINVETAGTLSSIIPASKKYLITDLTLSGNLNGSDIRFIRDMAGRDYLDNNTDGKLNKLNLNDAKIVSGGDYYYFDDHSSDHNNCYTTNNVISNCMFYNLNKLTSITLPNSVTSVGDLVFHNCTGLTSFTIPESVTKIGYQAFHYCTGLTSISIPKGVSSIGNEVFKGCSALSEIIVSSENPGYNTIESVLFNKDNTTLIAFPNAKTNTSYTIPNSVTTIGNSAFSDCIKLTSVSIPNSVTKIGDSAFSNCTGLTSVTIPNSVTNIGTYIFNYCSGLTSAILGDNIVTVSADAFRGCTKLASVYIPASVTSISNEAFSGCKGLKEIYSKRATPPTIGTDAFNGIDKTTCKLYIPKNTYSVYWLAAEWGDFTNIIEGPVYLIKTSANEGGKVTKNSMFVKEGGSAIFTINPDKGYKIKTASLNGNDILSKVVNNTYEETPVNADITFDVTFAIIPYYQMSAAYNEGGKVIINDSIIANGKNISIIENDSVRFNVVPNDNFAIEKVTLNDKDITASLKNNSYKIDSISAAQAMQVSFIRTHYTLAVKSEGEGKVLFNEKAITDTIKVEVNKPLTLNFTPTEGYKIASVSLNGKDIISDITNNAYTINEVSEDLSIVVSFKDINTAINGTEANGLKVYAEQNSIVIEGANLGDEVSVYTTLGTLMKAVKATEDRIRIDVPDNQIYVIRVAGKTYKTAL</sequence>
<gene>
    <name evidence="3" type="ORF">SAMN05444405_10286</name>
</gene>
<feature type="domain" description="Bacterial repeat" evidence="2">
    <location>
        <begin position="409"/>
        <end position="464"/>
    </location>
</feature>
<evidence type="ECO:0000313" key="4">
    <source>
        <dbReference type="Proteomes" id="UP000184509"/>
    </source>
</evidence>
<dbReference type="PANTHER" id="PTHR45661">
    <property type="entry name" value="SURFACE ANTIGEN"/>
    <property type="match status" value="1"/>
</dbReference>
<dbReference type="InterPro" id="IPR032675">
    <property type="entry name" value="LRR_dom_sf"/>
</dbReference>
<dbReference type="InterPro" id="IPR044060">
    <property type="entry name" value="Bacterial_rp_domain"/>
</dbReference>
<keyword evidence="4" id="KW-1185">Reference proteome</keyword>
<organism evidence="3 4">
    <name type="scientific">Bacteroides luti</name>
    <dbReference type="NCBI Taxonomy" id="1297750"/>
    <lineage>
        <taxon>Bacteria</taxon>
        <taxon>Pseudomonadati</taxon>
        <taxon>Bacteroidota</taxon>
        <taxon>Bacteroidia</taxon>
        <taxon>Bacteroidales</taxon>
        <taxon>Bacteroidaceae</taxon>
        <taxon>Bacteroides</taxon>
    </lineage>
</organism>
<dbReference type="AlphaFoldDB" id="A0A1M4UHS5"/>
<feature type="signal peptide" evidence="1">
    <location>
        <begin position="1"/>
        <end position="24"/>
    </location>
</feature>
<dbReference type="InterPro" id="IPR026906">
    <property type="entry name" value="LRR_5"/>
</dbReference>
<dbReference type="EMBL" id="FQTV01000002">
    <property type="protein sequence ID" value="SHE56208.1"/>
    <property type="molecule type" value="Genomic_DNA"/>
</dbReference>
<dbReference type="Gene3D" id="3.40.50.12480">
    <property type="match status" value="3"/>
</dbReference>
<keyword evidence="1" id="KW-0732">Signal</keyword>
<reference evidence="4" key="1">
    <citation type="submission" date="2016-11" db="EMBL/GenBank/DDBJ databases">
        <authorList>
            <person name="Varghese N."/>
            <person name="Submissions S."/>
        </authorList>
    </citation>
    <scope>NUCLEOTIDE SEQUENCE [LARGE SCALE GENOMIC DNA]</scope>
    <source>
        <strain evidence="4">DSM 26991</strain>
    </source>
</reference>
<dbReference type="STRING" id="1297750.SAMN05444405_10286"/>